<accession>D6U452</accession>
<dbReference type="PANTHER" id="PTHR13812">
    <property type="entry name" value="KETIMINE REDUCTASE MU-CRYSTALLIN"/>
    <property type="match status" value="1"/>
</dbReference>
<organism evidence="1 2">
    <name type="scientific">Ktedonobacter racemifer DSM 44963</name>
    <dbReference type="NCBI Taxonomy" id="485913"/>
    <lineage>
        <taxon>Bacteria</taxon>
        <taxon>Bacillati</taxon>
        <taxon>Chloroflexota</taxon>
        <taxon>Ktedonobacteria</taxon>
        <taxon>Ktedonobacterales</taxon>
        <taxon>Ktedonobacteraceae</taxon>
        <taxon>Ktedonobacter</taxon>
    </lineage>
</organism>
<gene>
    <name evidence="1" type="ORF">Krac_1992</name>
</gene>
<dbReference type="InterPro" id="IPR003462">
    <property type="entry name" value="ODC_Mu_crystall"/>
</dbReference>
<protein>
    <submittedName>
        <fullName evidence="1">Ornithine cyclodeaminase</fullName>
        <ecNumber evidence="1">4.3.1.12</ecNumber>
    </submittedName>
</protein>
<comment type="caution">
    <text evidence="1">The sequence shown here is derived from an EMBL/GenBank/DDBJ whole genome shotgun (WGS) entry which is preliminary data.</text>
</comment>
<dbReference type="Gene3D" id="3.30.1780.10">
    <property type="entry name" value="ornithine cyclodeaminase, domain 1"/>
    <property type="match status" value="1"/>
</dbReference>
<dbReference type="STRING" id="485913.Krac_1992"/>
<evidence type="ECO:0000313" key="1">
    <source>
        <dbReference type="EMBL" id="EFH81282.1"/>
    </source>
</evidence>
<keyword evidence="2" id="KW-1185">Reference proteome</keyword>
<dbReference type="InParanoid" id="D6U452"/>
<evidence type="ECO:0000313" key="2">
    <source>
        <dbReference type="Proteomes" id="UP000004508"/>
    </source>
</evidence>
<proteinExistence type="predicted"/>
<reference evidence="1 2" key="1">
    <citation type="journal article" date="2011" name="Stand. Genomic Sci.">
        <title>Non-contiguous finished genome sequence and contextual data of the filamentous soil bacterium Ktedonobacter racemifer type strain (SOSP1-21).</title>
        <authorList>
            <person name="Chang Y.J."/>
            <person name="Land M."/>
            <person name="Hauser L."/>
            <person name="Chertkov O."/>
            <person name="Del Rio T.G."/>
            <person name="Nolan M."/>
            <person name="Copeland A."/>
            <person name="Tice H."/>
            <person name="Cheng J.F."/>
            <person name="Lucas S."/>
            <person name="Han C."/>
            <person name="Goodwin L."/>
            <person name="Pitluck S."/>
            <person name="Ivanova N."/>
            <person name="Ovchinikova G."/>
            <person name="Pati A."/>
            <person name="Chen A."/>
            <person name="Palaniappan K."/>
            <person name="Mavromatis K."/>
            <person name="Liolios K."/>
            <person name="Brettin T."/>
            <person name="Fiebig A."/>
            <person name="Rohde M."/>
            <person name="Abt B."/>
            <person name="Goker M."/>
            <person name="Detter J.C."/>
            <person name="Woyke T."/>
            <person name="Bristow J."/>
            <person name="Eisen J.A."/>
            <person name="Markowitz V."/>
            <person name="Hugenholtz P."/>
            <person name="Kyrpides N.C."/>
            <person name="Klenk H.P."/>
            <person name="Lapidus A."/>
        </authorList>
    </citation>
    <scope>NUCLEOTIDE SEQUENCE [LARGE SCALE GENOMIC DNA]</scope>
    <source>
        <strain evidence="2">DSM 44963</strain>
    </source>
</reference>
<dbReference type="InterPro" id="IPR036291">
    <property type="entry name" value="NAD(P)-bd_dom_sf"/>
</dbReference>
<dbReference type="GO" id="GO:0005737">
    <property type="term" value="C:cytoplasm"/>
    <property type="evidence" value="ECO:0007669"/>
    <property type="project" value="TreeGrafter"/>
</dbReference>
<dbReference type="Pfam" id="PF02423">
    <property type="entry name" value="OCD_Mu_crystall"/>
    <property type="match status" value="1"/>
</dbReference>
<dbReference type="SUPFAM" id="SSF51735">
    <property type="entry name" value="NAD(P)-binding Rossmann-fold domains"/>
    <property type="match status" value="1"/>
</dbReference>
<dbReference type="AlphaFoldDB" id="D6U452"/>
<dbReference type="PANTHER" id="PTHR13812:SF19">
    <property type="entry name" value="KETIMINE REDUCTASE MU-CRYSTALLIN"/>
    <property type="match status" value="1"/>
</dbReference>
<dbReference type="Proteomes" id="UP000004508">
    <property type="component" value="Unassembled WGS sequence"/>
</dbReference>
<dbReference type="EC" id="4.3.1.12" evidence="1"/>
<dbReference type="GO" id="GO:0008473">
    <property type="term" value="F:ornithine cyclodeaminase activity"/>
    <property type="evidence" value="ECO:0007669"/>
    <property type="project" value="UniProtKB-EC"/>
</dbReference>
<dbReference type="OrthoDB" id="9792005at2"/>
<dbReference type="eggNOG" id="COG2423">
    <property type="taxonomic scope" value="Bacteria"/>
</dbReference>
<keyword evidence="1" id="KW-0456">Lyase</keyword>
<dbReference type="InterPro" id="IPR023401">
    <property type="entry name" value="ODC_N"/>
</dbReference>
<dbReference type="Gene3D" id="3.40.50.720">
    <property type="entry name" value="NAD(P)-binding Rossmann-like Domain"/>
    <property type="match status" value="1"/>
</dbReference>
<dbReference type="RefSeq" id="WP_007918528.1">
    <property type="nucleotide sequence ID" value="NZ_ADVG01000004.1"/>
</dbReference>
<sequence length="321" mass="34267">MTTVLLTRSEVEPLLHLPALLSEMRQAFQAYSLERSIPAQRVRSPLPGQDANGAMLLFPGLLSGIPAYTVKVHAKFPLQQPAIKGVLLLHDLQTGNLLALMDSTAITAVRTGLAGALAADLLARPDAGRVALIGAGVQGAWQLRCLTLVRSLTQVLVYDTAPGKADAFVRLMREELPFPVHAVSSLAEATECAEIIVSATWSREPFLFPNMVQPGTHITTLGPDEPGKCEVAADLIQHGLFVCDDRDLAIRMGALGSVGLDGRAVHAELGEVIAGVKSGRTSAEQITIYGGVGLAFQDLATCWYVYQQAAHPESRSLDFLS</sequence>
<dbReference type="EMBL" id="ADVG01000004">
    <property type="protein sequence ID" value="EFH81282.1"/>
    <property type="molecule type" value="Genomic_DNA"/>
</dbReference>
<name>D6U452_KTERA</name>
<dbReference type="PIRSF" id="PIRSF001439">
    <property type="entry name" value="CryM"/>
    <property type="match status" value="1"/>
</dbReference>